<evidence type="ECO:0000256" key="1">
    <source>
        <dbReference type="ARBA" id="ARBA00004141"/>
    </source>
</evidence>
<dbReference type="InterPro" id="IPR030676">
    <property type="entry name" value="CitT-rel"/>
</dbReference>
<comment type="similarity">
    <text evidence="2">Belongs to the SLC13A/DASS transporter (TC 2.A.47) family. DIT1 subfamily.</text>
</comment>
<gene>
    <name evidence="7" type="ORF">AB8U03_15035</name>
</gene>
<feature type="transmembrane region" description="Helical" evidence="6">
    <location>
        <begin position="48"/>
        <end position="72"/>
    </location>
</feature>
<feature type="transmembrane region" description="Helical" evidence="6">
    <location>
        <begin position="452"/>
        <end position="475"/>
    </location>
</feature>
<evidence type="ECO:0000256" key="5">
    <source>
        <dbReference type="ARBA" id="ARBA00023136"/>
    </source>
</evidence>
<dbReference type="PIRSF" id="PIRSF002457">
    <property type="entry name" value="DASS"/>
    <property type="match status" value="1"/>
</dbReference>
<dbReference type="Proteomes" id="UP001564657">
    <property type="component" value="Unassembled WGS sequence"/>
</dbReference>
<reference evidence="7 8" key="1">
    <citation type="submission" date="2024-08" db="EMBL/GenBank/DDBJ databases">
        <title>Clostridium lapicellarii sp. nov., and Clostridium renhuaiense sp. nov., two species isolated from the mud in a fermentation cellar used for producing sauce-flavour Chinese liquors.</title>
        <authorList>
            <person name="Yang F."/>
            <person name="Wang H."/>
            <person name="Chen L.Q."/>
            <person name="Zhou N."/>
            <person name="Lu J.J."/>
            <person name="Pu X.X."/>
            <person name="Wan B."/>
            <person name="Wang L."/>
            <person name="Liu S.J."/>
        </authorList>
    </citation>
    <scope>NUCLEOTIDE SEQUENCE [LARGE SCALE GENOMIC DNA]</scope>
    <source>
        <strain evidence="7 8">MT-5</strain>
    </source>
</reference>
<dbReference type="InterPro" id="IPR001898">
    <property type="entry name" value="SLC13A/DASS"/>
</dbReference>
<feature type="transmembrane region" description="Helical" evidence="6">
    <location>
        <begin position="225"/>
        <end position="248"/>
    </location>
</feature>
<protein>
    <submittedName>
        <fullName evidence="7">Anion permease</fullName>
    </submittedName>
</protein>
<dbReference type="RefSeq" id="WP_369705389.1">
    <property type="nucleotide sequence ID" value="NZ_JBGEWD010000019.1"/>
</dbReference>
<feature type="transmembrane region" description="Helical" evidence="6">
    <location>
        <begin position="368"/>
        <end position="389"/>
    </location>
</feature>
<keyword evidence="5 6" id="KW-0472">Membrane</keyword>
<accession>A0ABV4BRU2</accession>
<dbReference type="Pfam" id="PF00939">
    <property type="entry name" value="Na_sulph_symp"/>
    <property type="match status" value="1"/>
</dbReference>
<organism evidence="7 8">
    <name type="scientific">Clostridium moutaii</name>
    <dbReference type="NCBI Taxonomy" id="3240932"/>
    <lineage>
        <taxon>Bacteria</taxon>
        <taxon>Bacillati</taxon>
        <taxon>Bacillota</taxon>
        <taxon>Clostridia</taxon>
        <taxon>Eubacteriales</taxon>
        <taxon>Clostridiaceae</taxon>
        <taxon>Clostridium</taxon>
    </lineage>
</organism>
<comment type="caution">
    <text evidence="7">The sequence shown here is derived from an EMBL/GenBank/DDBJ whole genome shotgun (WGS) entry which is preliminary data.</text>
</comment>
<feature type="transmembrane region" description="Helical" evidence="6">
    <location>
        <begin position="401"/>
        <end position="423"/>
    </location>
</feature>
<sequence>MEVNSLKGKTSFSNSKSMYVKLLIAVAVGVVIWFIPTPAGVKAKAWHMFAIFVATIIGCILKPLPIGAVSMMGLTMTAVTNTTTIKVALSGFSQSSIWLIVMAFFISRGFIKTGLGSRIAYQFVKLFGKKTLGLCYSILCCDLVIAPATPSNTARAGGIVYPIVKSLSESFGSRPEDGTERKIGSFLIFSEFHGDIITSAMFLTAMAANPLAQTLAGSLNVHITWFGWFLAALLPGVISFILVPLIIYKIYPPEIKTTPNAPEIAKEQLKKMGPLTKNEKYMSLIFVMTLLLWVTGTITKIDATLTAFIGLSLLLLFKVLDWNDIKSEKGAWDTLVWFSVLVMMANELNELGFIPWFSKLIAGSVKGFSWQIILVVLILAYFYSHYIFASATAHVSAMYSAFLAVAIAGGIPPMLAALTLGFFGNLFASTTHYSNGPAPLLFGSGYVSQNKWWSLNFILGIVYVIIWLGIGPVWCNIIGVY</sequence>
<keyword evidence="3 6" id="KW-0812">Transmembrane</keyword>
<feature type="transmembrane region" description="Helical" evidence="6">
    <location>
        <begin position="18"/>
        <end position="36"/>
    </location>
</feature>
<dbReference type="PANTHER" id="PTHR42826">
    <property type="entry name" value="DICARBOXYLATE TRANSPORTER 2.1, CHLOROPLASTIC"/>
    <property type="match status" value="1"/>
</dbReference>
<keyword evidence="4 6" id="KW-1133">Transmembrane helix</keyword>
<comment type="subcellular location">
    <subcellularLocation>
        <location evidence="1">Membrane</location>
        <topology evidence="1">Multi-pass membrane protein</topology>
    </subcellularLocation>
</comment>
<evidence type="ECO:0000313" key="8">
    <source>
        <dbReference type="Proteomes" id="UP001564657"/>
    </source>
</evidence>
<proteinExistence type="inferred from homology"/>
<feature type="transmembrane region" description="Helical" evidence="6">
    <location>
        <begin position="335"/>
        <end position="356"/>
    </location>
</feature>
<evidence type="ECO:0000256" key="2">
    <source>
        <dbReference type="ARBA" id="ARBA00007349"/>
    </source>
</evidence>
<feature type="transmembrane region" description="Helical" evidence="6">
    <location>
        <begin position="92"/>
        <end position="111"/>
    </location>
</feature>
<evidence type="ECO:0000256" key="4">
    <source>
        <dbReference type="ARBA" id="ARBA00022989"/>
    </source>
</evidence>
<keyword evidence="8" id="KW-1185">Reference proteome</keyword>
<evidence type="ECO:0000256" key="3">
    <source>
        <dbReference type="ARBA" id="ARBA00022692"/>
    </source>
</evidence>
<feature type="transmembrane region" description="Helical" evidence="6">
    <location>
        <begin position="281"/>
        <end position="299"/>
    </location>
</feature>
<name>A0ABV4BRU2_9CLOT</name>
<feature type="transmembrane region" description="Helical" evidence="6">
    <location>
        <begin position="305"/>
        <end position="323"/>
    </location>
</feature>
<evidence type="ECO:0000313" key="7">
    <source>
        <dbReference type="EMBL" id="MEY8001494.1"/>
    </source>
</evidence>
<dbReference type="EMBL" id="JBGEWD010000019">
    <property type="protein sequence ID" value="MEY8001494.1"/>
    <property type="molecule type" value="Genomic_DNA"/>
</dbReference>
<evidence type="ECO:0000256" key="6">
    <source>
        <dbReference type="SAM" id="Phobius"/>
    </source>
</evidence>
<dbReference type="NCBIfam" id="TIGR00785">
    <property type="entry name" value="dass"/>
    <property type="match status" value="1"/>
</dbReference>